<keyword evidence="1" id="KW-0732">Signal</keyword>
<gene>
    <name evidence="2" type="ORF">GCM10009804_47240</name>
</gene>
<dbReference type="EMBL" id="BAAAPH010000015">
    <property type="protein sequence ID" value="GAA1585562.1"/>
    <property type="molecule type" value="Genomic_DNA"/>
</dbReference>
<dbReference type="Proteomes" id="UP001501705">
    <property type="component" value="Unassembled WGS sequence"/>
</dbReference>
<protein>
    <submittedName>
        <fullName evidence="2">Uncharacterized protein</fullName>
    </submittedName>
</protein>
<accession>A0ABP4PT51</accession>
<proteinExistence type="predicted"/>
<sequence length="143" mass="15115">MLRRIIVTALAVLTVAAISATPASAARVLKDFDIYNPSGRGGDWRGRMIIDSTAVRFTGNVHPSLTKATAYGCISASVSGCNLVGAAKTLGVVDGRTESQLLEIDKTFSKTSGQSAWVRTCFLHRNGVTNCTSWTAGHAPTFP</sequence>
<evidence type="ECO:0000313" key="2">
    <source>
        <dbReference type="EMBL" id="GAA1585562.1"/>
    </source>
</evidence>
<feature type="signal peptide" evidence="1">
    <location>
        <begin position="1"/>
        <end position="25"/>
    </location>
</feature>
<evidence type="ECO:0000313" key="3">
    <source>
        <dbReference type="Proteomes" id="UP001501705"/>
    </source>
</evidence>
<reference evidence="3" key="1">
    <citation type="journal article" date="2019" name="Int. J. Syst. Evol. Microbiol.">
        <title>The Global Catalogue of Microorganisms (GCM) 10K type strain sequencing project: providing services to taxonomists for standard genome sequencing and annotation.</title>
        <authorList>
            <consortium name="The Broad Institute Genomics Platform"/>
            <consortium name="The Broad Institute Genome Sequencing Center for Infectious Disease"/>
            <person name="Wu L."/>
            <person name="Ma J."/>
        </authorList>
    </citation>
    <scope>NUCLEOTIDE SEQUENCE [LARGE SCALE GENOMIC DNA]</scope>
    <source>
        <strain evidence="3">JCM 15572</strain>
    </source>
</reference>
<evidence type="ECO:0000256" key="1">
    <source>
        <dbReference type="SAM" id="SignalP"/>
    </source>
</evidence>
<name>A0ABP4PT51_9ACTN</name>
<comment type="caution">
    <text evidence="2">The sequence shown here is derived from an EMBL/GenBank/DDBJ whole genome shotgun (WGS) entry which is preliminary data.</text>
</comment>
<keyword evidence="3" id="KW-1185">Reference proteome</keyword>
<organism evidence="2 3">
    <name type="scientific">Kribbella hippodromi</name>
    <dbReference type="NCBI Taxonomy" id="434347"/>
    <lineage>
        <taxon>Bacteria</taxon>
        <taxon>Bacillati</taxon>
        <taxon>Actinomycetota</taxon>
        <taxon>Actinomycetes</taxon>
        <taxon>Propionibacteriales</taxon>
        <taxon>Kribbellaceae</taxon>
        <taxon>Kribbella</taxon>
    </lineage>
</organism>
<feature type="chain" id="PRO_5045472762" evidence="1">
    <location>
        <begin position="26"/>
        <end position="143"/>
    </location>
</feature>